<dbReference type="NCBIfam" id="TIGR00879">
    <property type="entry name" value="SP"/>
    <property type="match status" value="1"/>
</dbReference>
<evidence type="ECO:0000256" key="14">
    <source>
        <dbReference type="SAM" id="Phobius"/>
    </source>
</evidence>
<evidence type="ECO:0000256" key="9">
    <source>
        <dbReference type="ARBA" id="ARBA00044656"/>
    </source>
</evidence>
<comment type="catalytic activity">
    <reaction evidence="8">
        <text>D-glucose(out) = D-glucose(in)</text>
        <dbReference type="Rhea" id="RHEA:60376"/>
        <dbReference type="ChEBI" id="CHEBI:4167"/>
    </reaction>
    <physiologicalReaction direction="left-to-right" evidence="8">
        <dbReference type="Rhea" id="RHEA:60377"/>
    </physiologicalReaction>
</comment>
<proteinExistence type="predicted"/>
<keyword evidence="5 14" id="KW-1133">Transmembrane helix</keyword>
<feature type="transmembrane region" description="Helical" evidence="14">
    <location>
        <begin position="210"/>
        <end position="231"/>
    </location>
</feature>
<gene>
    <name evidence="16" type="ORF">ACHAXA_006752</name>
</gene>
<dbReference type="PANTHER" id="PTHR23503">
    <property type="entry name" value="SOLUTE CARRIER FAMILY 2"/>
    <property type="match status" value="1"/>
</dbReference>
<evidence type="ECO:0000256" key="1">
    <source>
        <dbReference type="ARBA" id="ARBA00004141"/>
    </source>
</evidence>
<feature type="transmembrane region" description="Helical" evidence="14">
    <location>
        <begin position="551"/>
        <end position="573"/>
    </location>
</feature>
<dbReference type="Proteomes" id="UP001530377">
    <property type="component" value="Unassembled WGS sequence"/>
</dbReference>
<evidence type="ECO:0000259" key="15">
    <source>
        <dbReference type="PROSITE" id="PS50850"/>
    </source>
</evidence>
<evidence type="ECO:0000313" key="16">
    <source>
        <dbReference type="EMBL" id="KAL3827197.1"/>
    </source>
</evidence>
<feature type="transmembrane region" description="Helical" evidence="14">
    <location>
        <begin position="424"/>
        <end position="447"/>
    </location>
</feature>
<feature type="transmembrane region" description="Helical" evidence="14">
    <location>
        <begin position="170"/>
        <end position="190"/>
    </location>
</feature>
<organism evidence="16 17">
    <name type="scientific">Cyclostephanos tholiformis</name>
    <dbReference type="NCBI Taxonomy" id="382380"/>
    <lineage>
        <taxon>Eukaryota</taxon>
        <taxon>Sar</taxon>
        <taxon>Stramenopiles</taxon>
        <taxon>Ochrophyta</taxon>
        <taxon>Bacillariophyta</taxon>
        <taxon>Coscinodiscophyceae</taxon>
        <taxon>Thalassiosirophycidae</taxon>
        <taxon>Stephanodiscales</taxon>
        <taxon>Stephanodiscaceae</taxon>
        <taxon>Cyclostephanos</taxon>
    </lineage>
</organism>
<feature type="transmembrane region" description="Helical" evidence="14">
    <location>
        <begin position="459"/>
        <end position="477"/>
    </location>
</feature>
<feature type="transmembrane region" description="Helical" evidence="14">
    <location>
        <begin position="489"/>
        <end position="511"/>
    </location>
</feature>
<evidence type="ECO:0000256" key="8">
    <source>
        <dbReference type="ARBA" id="ARBA00044648"/>
    </source>
</evidence>
<dbReference type="PRINTS" id="PR00171">
    <property type="entry name" value="SUGRTRNSPORT"/>
</dbReference>
<dbReference type="InterPro" id="IPR020846">
    <property type="entry name" value="MFS_dom"/>
</dbReference>
<keyword evidence="4 14" id="KW-0812">Transmembrane</keyword>
<dbReference type="InterPro" id="IPR003663">
    <property type="entry name" value="Sugar/inositol_transpt"/>
</dbReference>
<comment type="catalytic activity">
    <reaction evidence="10">
        <text>D-mannose(out) = D-mannose(in)</text>
        <dbReference type="Rhea" id="RHEA:78391"/>
        <dbReference type="ChEBI" id="CHEBI:4208"/>
    </reaction>
    <physiologicalReaction direction="left-to-right" evidence="10">
        <dbReference type="Rhea" id="RHEA:78392"/>
    </physiologicalReaction>
</comment>
<feature type="transmembrane region" description="Helical" evidence="14">
    <location>
        <begin position="301"/>
        <end position="323"/>
    </location>
</feature>
<feature type="domain" description="Major facilitator superfamily (MFS) profile" evidence="15">
    <location>
        <begin position="172"/>
        <end position="604"/>
    </location>
</feature>
<accession>A0ABD3SSJ7</accession>
<dbReference type="PROSITE" id="PS50850">
    <property type="entry name" value="MFS"/>
    <property type="match status" value="1"/>
</dbReference>
<dbReference type="AlphaFoldDB" id="A0ABD3SSJ7"/>
<keyword evidence="17" id="KW-1185">Reference proteome</keyword>
<dbReference type="InterPro" id="IPR045263">
    <property type="entry name" value="GLUT"/>
</dbReference>
<feature type="transmembrane region" description="Helical" evidence="14">
    <location>
        <begin position="268"/>
        <end position="289"/>
    </location>
</feature>
<dbReference type="InterPro" id="IPR036259">
    <property type="entry name" value="MFS_trans_sf"/>
</dbReference>
<feature type="transmembrane region" description="Helical" evidence="14">
    <location>
        <begin position="329"/>
        <end position="350"/>
    </location>
</feature>
<dbReference type="PROSITE" id="PS00217">
    <property type="entry name" value="SUGAR_TRANSPORT_2"/>
    <property type="match status" value="1"/>
</dbReference>
<sequence>MNGASLSPTKSIMLSEDVDRCAAQNDDERQRLLSNGNGRIPTGYTTSQPMPFFEQVYRSQPQMSNMIPTGQMITKSYSVNADGSLSYLTPLQLGRHELYEMVPFAAVFGMQQKERNITKAFANYAADMDTLEAAQQIYNRTKRHLTAAELSSRKHHSELFLLEELEVDTVVITTPLMFALFMAGISQFLVGYNTSVMNSPSSVVFKGHTTFQWSLAVAVFAIGGPFGAIAAGKVVDSRGRRSSMGIVIYLFLLGSLVQTFAMDLFCITVARFIIGFASGFSSVLVPIYLGELAPPTLRGTLGTLTQFCLVIGIFVSDLLAFPFANEQSWRILFSVTGLGALVQIICYPFLIESPRWLLSHDPKSINARHIIKKLRGLRYEHEVEMEAAHFISASHVQACDNNDDHTSSGIAFVSMLMDKQVRRLLICSLVLQMAQQFCGINAVFYYSTMLFDGVLDSPLLGTTLVAGVNVLATYAALRLMENTNRRTLLLWSAGGMLVSSIALVICLLGYFSKFSSLFWVIAYVSFFEIGLGPIPWLIVAEMFEARYVATAMSVSCQLNWACNFIVGLVFPYLQESLGAFSFVPFAAVLFMTLIFVLIFLPETKGTTPEELRDEIARNLSAFLATSHDTTYEDHSSSAGNPIDVEWRRAMDDLRRQEELDMLRGAYNYGFQHIDLNHLAVESDWRTYVAGELDRIDK</sequence>
<comment type="subcellular location">
    <subcellularLocation>
        <location evidence="1">Membrane</location>
        <topology evidence="1">Multi-pass membrane protein</topology>
    </subcellularLocation>
</comment>
<comment type="catalytic activity">
    <reaction evidence="12">
        <text>D-fructose(out) = D-fructose(in)</text>
        <dbReference type="Rhea" id="RHEA:60372"/>
        <dbReference type="ChEBI" id="CHEBI:37721"/>
    </reaction>
    <physiologicalReaction direction="left-to-right" evidence="12">
        <dbReference type="Rhea" id="RHEA:60373"/>
    </physiologicalReaction>
</comment>
<evidence type="ECO:0000256" key="13">
    <source>
        <dbReference type="ARBA" id="ARBA00044780"/>
    </source>
</evidence>
<comment type="catalytic activity">
    <reaction evidence="9">
        <text>D-xylose(out) = D-xylose(in)</text>
        <dbReference type="Rhea" id="RHEA:78427"/>
        <dbReference type="ChEBI" id="CHEBI:53455"/>
    </reaction>
    <physiologicalReaction direction="left-to-right" evidence="9">
        <dbReference type="Rhea" id="RHEA:78428"/>
    </physiologicalReaction>
</comment>
<dbReference type="EMBL" id="JALLPB020000007">
    <property type="protein sequence ID" value="KAL3827197.1"/>
    <property type="molecule type" value="Genomic_DNA"/>
</dbReference>
<evidence type="ECO:0000256" key="4">
    <source>
        <dbReference type="ARBA" id="ARBA00022692"/>
    </source>
</evidence>
<dbReference type="Pfam" id="PF00083">
    <property type="entry name" value="Sugar_tr"/>
    <property type="match status" value="1"/>
</dbReference>
<evidence type="ECO:0000256" key="3">
    <source>
        <dbReference type="ARBA" id="ARBA00022448"/>
    </source>
</evidence>
<protein>
    <recommendedName>
        <fullName evidence="13">Hexose transporter 1</fullName>
    </recommendedName>
</protein>
<comment type="subunit">
    <text evidence="2">Homodimer.</text>
</comment>
<dbReference type="SUPFAM" id="SSF103473">
    <property type="entry name" value="MFS general substrate transporter"/>
    <property type="match status" value="1"/>
</dbReference>
<feature type="transmembrane region" description="Helical" evidence="14">
    <location>
        <begin position="243"/>
        <end position="262"/>
    </location>
</feature>
<keyword evidence="6 14" id="KW-0472">Membrane</keyword>
<comment type="caution">
    <text evidence="16">The sequence shown here is derived from an EMBL/GenBank/DDBJ whole genome shotgun (WGS) entry which is preliminary data.</text>
</comment>
<evidence type="ECO:0000256" key="5">
    <source>
        <dbReference type="ARBA" id="ARBA00022989"/>
    </source>
</evidence>
<dbReference type="PANTHER" id="PTHR23503:SF8">
    <property type="entry name" value="FACILITATED GLUCOSE TRANSPORTER PROTEIN 1"/>
    <property type="match status" value="1"/>
</dbReference>
<evidence type="ECO:0000256" key="10">
    <source>
        <dbReference type="ARBA" id="ARBA00044662"/>
    </source>
</evidence>
<name>A0ABD3SSJ7_9STRA</name>
<dbReference type="InterPro" id="IPR005828">
    <property type="entry name" value="MFS_sugar_transport-like"/>
</dbReference>
<dbReference type="InterPro" id="IPR005829">
    <property type="entry name" value="Sugar_transporter_CS"/>
</dbReference>
<evidence type="ECO:0000256" key="11">
    <source>
        <dbReference type="ARBA" id="ARBA00044668"/>
    </source>
</evidence>
<comment type="catalytic activity">
    <reaction evidence="11">
        <text>D-glucosamine(out) = D-glucosamine(in)</text>
        <dbReference type="Rhea" id="RHEA:78423"/>
        <dbReference type="ChEBI" id="CHEBI:58723"/>
    </reaction>
    <physiologicalReaction direction="left-to-right" evidence="11">
        <dbReference type="Rhea" id="RHEA:78424"/>
    </physiologicalReaction>
</comment>
<comment type="catalytic activity">
    <reaction evidence="7">
        <text>D-galactose(in) = D-galactose(out)</text>
        <dbReference type="Rhea" id="RHEA:34915"/>
        <dbReference type="ChEBI" id="CHEBI:4139"/>
    </reaction>
    <physiologicalReaction direction="right-to-left" evidence="7">
        <dbReference type="Rhea" id="RHEA:34917"/>
    </physiologicalReaction>
</comment>
<feature type="transmembrane region" description="Helical" evidence="14">
    <location>
        <begin position="579"/>
        <end position="600"/>
    </location>
</feature>
<evidence type="ECO:0000256" key="12">
    <source>
        <dbReference type="ARBA" id="ARBA00044710"/>
    </source>
</evidence>
<dbReference type="Gene3D" id="1.20.1250.20">
    <property type="entry name" value="MFS general substrate transporter like domains"/>
    <property type="match status" value="1"/>
</dbReference>
<dbReference type="GO" id="GO:0016020">
    <property type="term" value="C:membrane"/>
    <property type="evidence" value="ECO:0007669"/>
    <property type="project" value="UniProtKB-SubCell"/>
</dbReference>
<evidence type="ECO:0000256" key="6">
    <source>
        <dbReference type="ARBA" id="ARBA00023136"/>
    </source>
</evidence>
<evidence type="ECO:0000313" key="17">
    <source>
        <dbReference type="Proteomes" id="UP001530377"/>
    </source>
</evidence>
<reference evidence="16 17" key="1">
    <citation type="submission" date="2024-10" db="EMBL/GenBank/DDBJ databases">
        <title>Updated reference genomes for cyclostephanoid diatoms.</title>
        <authorList>
            <person name="Roberts W.R."/>
            <person name="Alverson A.J."/>
        </authorList>
    </citation>
    <scope>NUCLEOTIDE SEQUENCE [LARGE SCALE GENOMIC DNA]</scope>
    <source>
        <strain evidence="16 17">AJA228-03</strain>
    </source>
</reference>
<evidence type="ECO:0000256" key="7">
    <source>
        <dbReference type="ARBA" id="ARBA00044637"/>
    </source>
</evidence>
<keyword evidence="3" id="KW-0813">Transport</keyword>
<feature type="transmembrane region" description="Helical" evidence="14">
    <location>
        <begin position="517"/>
        <end position="539"/>
    </location>
</feature>
<evidence type="ECO:0000256" key="2">
    <source>
        <dbReference type="ARBA" id="ARBA00011738"/>
    </source>
</evidence>